<evidence type="ECO:0000256" key="1">
    <source>
        <dbReference type="SAM" id="Phobius"/>
    </source>
</evidence>
<dbReference type="PANTHER" id="PTHR37616">
    <property type="entry name" value="BZIP TRANSCRIPTION FACTOR 60-LIKE"/>
    <property type="match status" value="1"/>
</dbReference>
<dbReference type="AlphaFoldDB" id="A0AAN8YJT7"/>
<dbReference type="PANTHER" id="PTHR37616:SF3">
    <property type="entry name" value="BZIP DOMAIN-CONTAINING PROTEIN"/>
    <property type="match status" value="1"/>
</dbReference>
<dbReference type="Proteomes" id="UP001371456">
    <property type="component" value="Unassembled WGS sequence"/>
</dbReference>
<organism evidence="2 3">
    <name type="scientific">Solanum bulbocastanum</name>
    <name type="common">Wild potato</name>
    <dbReference type="NCBI Taxonomy" id="147425"/>
    <lineage>
        <taxon>Eukaryota</taxon>
        <taxon>Viridiplantae</taxon>
        <taxon>Streptophyta</taxon>
        <taxon>Embryophyta</taxon>
        <taxon>Tracheophyta</taxon>
        <taxon>Spermatophyta</taxon>
        <taxon>Magnoliopsida</taxon>
        <taxon>eudicotyledons</taxon>
        <taxon>Gunneridae</taxon>
        <taxon>Pentapetalae</taxon>
        <taxon>asterids</taxon>
        <taxon>lamiids</taxon>
        <taxon>Solanales</taxon>
        <taxon>Solanaceae</taxon>
        <taxon>Solanoideae</taxon>
        <taxon>Solaneae</taxon>
        <taxon>Solanum</taxon>
    </lineage>
</organism>
<keyword evidence="3" id="KW-1185">Reference proteome</keyword>
<keyword evidence="1" id="KW-0472">Membrane</keyword>
<dbReference type="EMBL" id="JBANQN010000004">
    <property type="protein sequence ID" value="KAK6791683.1"/>
    <property type="molecule type" value="Genomic_DNA"/>
</dbReference>
<sequence>MSYTPTYMMNRQGSQVPLVPIPKLKSQALVLAPKSSKKVEKKKSEVKVKKVARVSFLGVLFFMLIFGGLVPLLKVRMESVLASEKAMAPHGSADKKNRELGLAVPGYLAPSIIQIHPLLYRSLVVGEWVHGSKEKENVKETMQQRYLEGVAIPISNAKDIYL</sequence>
<gene>
    <name evidence="2" type="ORF">RDI58_010764</name>
</gene>
<feature type="transmembrane region" description="Helical" evidence="1">
    <location>
        <begin position="51"/>
        <end position="73"/>
    </location>
</feature>
<evidence type="ECO:0000313" key="2">
    <source>
        <dbReference type="EMBL" id="KAK6791683.1"/>
    </source>
</evidence>
<reference evidence="2 3" key="1">
    <citation type="submission" date="2024-02" db="EMBL/GenBank/DDBJ databases">
        <title>de novo genome assembly of Solanum bulbocastanum strain 11H21.</title>
        <authorList>
            <person name="Hosaka A.J."/>
        </authorList>
    </citation>
    <scope>NUCLEOTIDE SEQUENCE [LARGE SCALE GENOMIC DNA]</scope>
    <source>
        <tissue evidence="2">Young leaves</tissue>
    </source>
</reference>
<keyword evidence="1" id="KW-1133">Transmembrane helix</keyword>
<comment type="caution">
    <text evidence="2">The sequence shown here is derived from an EMBL/GenBank/DDBJ whole genome shotgun (WGS) entry which is preliminary data.</text>
</comment>
<protein>
    <submittedName>
        <fullName evidence="2">Uncharacterized protein</fullName>
    </submittedName>
</protein>
<accession>A0AAN8YJT7</accession>
<keyword evidence="1" id="KW-0812">Transmembrane</keyword>
<evidence type="ECO:0000313" key="3">
    <source>
        <dbReference type="Proteomes" id="UP001371456"/>
    </source>
</evidence>
<name>A0AAN8YJT7_SOLBU</name>
<proteinExistence type="predicted"/>